<dbReference type="CDD" id="cd00838">
    <property type="entry name" value="MPP_superfamily"/>
    <property type="match status" value="1"/>
</dbReference>
<feature type="domain" description="Calcineurin-like phosphoesterase" evidence="2">
    <location>
        <begin position="3"/>
        <end position="192"/>
    </location>
</feature>
<name>A0ABT5VBB6_9BACI</name>
<evidence type="ECO:0000256" key="1">
    <source>
        <dbReference type="ARBA" id="ARBA00008950"/>
    </source>
</evidence>
<dbReference type="Gene3D" id="3.60.21.10">
    <property type="match status" value="1"/>
</dbReference>
<comment type="caution">
    <text evidence="3">The sequence shown here is derived from an EMBL/GenBank/DDBJ whole genome shotgun (WGS) entry which is preliminary data.</text>
</comment>
<dbReference type="InterPro" id="IPR029052">
    <property type="entry name" value="Metallo-depent_PP-like"/>
</dbReference>
<evidence type="ECO:0000259" key="2">
    <source>
        <dbReference type="Pfam" id="PF12850"/>
    </source>
</evidence>
<dbReference type="Proteomes" id="UP001148125">
    <property type="component" value="Unassembled WGS sequence"/>
</dbReference>
<dbReference type="InterPro" id="IPR050126">
    <property type="entry name" value="Ap4A_hydrolase"/>
</dbReference>
<dbReference type="PANTHER" id="PTHR42850:SF2">
    <property type="entry name" value="BLL5683 PROTEIN"/>
    <property type="match status" value="1"/>
</dbReference>
<accession>A0ABT5VBB6</accession>
<comment type="similarity">
    <text evidence="1">Belongs to the metallophosphoesterase superfamily. YfcE family.</text>
</comment>
<dbReference type="InterPro" id="IPR011152">
    <property type="entry name" value="Pesterase_MJ0912"/>
</dbReference>
<dbReference type="PANTHER" id="PTHR42850">
    <property type="entry name" value="METALLOPHOSPHOESTERASE"/>
    <property type="match status" value="1"/>
</dbReference>
<gene>
    <name evidence="3" type="ORF">N7Z68_05080</name>
</gene>
<dbReference type="RefSeq" id="WP_275117390.1">
    <property type="nucleotide sequence ID" value="NZ_JAOTPO010000003.1"/>
</dbReference>
<dbReference type="InterPro" id="IPR024654">
    <property type="entry name" value="Calcineurin-like_PHP_lpxH"/>
</dbReference>
<dbReference type="PIRSF" id="PIRSF000883">
    <property type="entry name" value="Pesterase_MJ0912"/>
    <property type="match status" value="1"/>
</dbReference>
<evidence type="ECO:0000313" key="3">
    <source>
        <dbReference type="EMBL" id="MDE5412749.1"/>
    </source>
</evidence>
<keyword evidence="4" id="KW-1185">Reference proteome</keyword>
<proteinExistence type="inferred from homology"/>
<organism evidence="3 4">
    <name type="scientific">Alkalihalobacterium chitinilyticum</name>
    <dbReference type="NCBI Taxonomy" id="2980103"/>
    <lineage>
        <taxon>Bacteria</taxon>
        <taxon>Bacillati</taxon>
        <taxon>Bacillota</taxon>
        <taxon>Bacilli</taxon>
        <taxon>Bacillales</taxon>
        <taxon>Bacillaceae</taxon>
        <taxon>Alkalihalobacterium</taxon>
    </lineage>
</organism>
<protein>
    <submittedName>
        <fullName evidence="3">Metallophosphatase family protein</fullName>
    </submittedName>
</protein>
<dbReference type="Pfam" id="PF12850">
    <property type="entry name" value="Metallophos_2"/>
    <property type="match status" value="1"/>
</dbReference>
<reference evidence="3" key="1">
    <citation type="submission" date="2024-05" db="EMBL/GenBank/DDBJ databases">
        <title>Alkalihalobacillus sp. strain MEB203 novel alkaliphilic bacterium from Lonar Lake, India.</title>
        <authorList>
            <person name="Joshi A."/>
            <person name="Thite S."/>
            <person name="Mengade P."/>
        </authorList>
    </citation>
    <scope>NUCLEOTIDE SEQUENCE</scope>
    <source>
        <strain evidence="3">MEB 203</strain>
    </source>
</reference>
<dbReference type="EMBL" id="JAOTPO010000003">
    <property type="protein sequence ID" value="MDE5412749.1"/>
    <property type="molecule type" value="Genomic_DNA"/>
</dbReference>
<sequence length="246" mass="28011">MEKIAVISDIHGNTPALGAVLADIESREISHIICLGDLVGKGPHSSLVIDKIKASCDLTIMGNWDDIITKEPQFETLRWHQAQLRDDQVVFLEQLPFSYDFYMSGRLIRLFHASPRSVHERIQPWDPIEKRLTMFHNSHQTENIEGEKEPDVVGYGDVHNAYVQNFQGKTLFNCGSVGNPLEITQASYAILEGQYQSKQMSSFSIQFIRVPYDIELAIAHAKDVNMPELEEYMKELTTAKYRGLKD</sequence>
<evidence type="ECO:0000313" key="4">
    <source>
        <dbReference type="Proteomes" id="UP001148125"/>
    </source>
</evidence>
<dbReference type="SUPFAM" id="SSF56300">
    <property type="entry name" value="Metallo-dependent phosphatases"/>
    <property type="match status" value="1"/>
</dbReference>